<keyword evidence="8" id="KW-1185">Reference proteome</keyword>
<dbReference type="InterPro" id="IPR013083">
    <property type="entry name" value="Znf_RING/FYVE/PHD"/>
</dbReference>
<evidence type="ECO:0000256" key="3">
    <source>
        <dbReference type="ARBA" id="ARBA00022833"/>
    </source>
</evidence>
<dbReference type="InterPro" id="IPR011990">
    <property type="entry name" value="TPR-like_helical_dom_sf"/>
</dbReference>
<dbReference type="GO" id="GO:0008270">
    <property type="term" value="F:zinc ion binding"/>
    <property type="evidence" value="ECO:0007669"/>
    <property type="project" value="UniProtKB-KW"/>
</dbReference>
<protein>
    <recommendedName>
        <fullName evidence="9">MYND-type domain-containing protein</fullName>
    </recommendedName>
</protein>
<organism evidence="7 8">
    <name type="scientific">Chrysophaeum taylorii</name>
    <dbReference type="NCBI Taxonomy" id="2483200"/>
    <lineage>
        <taxon>Eukaryota</taxon>
        <taxon>Sar</taxon>
        <taxon>Stramenopiles</taxon>
        <taxon>Ochrophyta</taxon>
        <taxon>Pelagophyceae</taxon>
        <taxon>Pelagomonadales</taxon>
        <taxon>Pelagomonadaceae</taxon>
        <taxon>Chrysophaeum</taxon>
    </lineage>
</organism>
<gene>
    <name evidence="7" type="ORF">CTAYLR_003018</name>
</gene>
<keyword evidence="1" id="KW-0479">Metal-binding</keyword>
<dbReference type="SUPFAM" id="SSF144232">
    <property type="entry name" value="HIT/MYND zinc finger-like"/>
    <property type="match status" value="1"/>
</dbReference>
<accession>A0AAD7U6Y4</accession>
<dbReference type="Proteomes" id="UP001230188">
    <property type="component" value="Unassembled WGS sequence"/>
</dbReference>
<comment type="caution">
    <text evidence="7">The sequence shown here is derived from an EMBL/GenBank/DDBJ whole genome shotgun (WGS) entry which is preliminary data.</text>
</comment>
<evidence type="ECO:0000259" key="5">
    <source>
        <dbReference type="PROSITE" id="PS50865"/>
    </source>
</evidence>
<dbReference type="SMART" id="SM00744">
    <property type="entry name" value="RINGv"/>
    <property type="match status" value="1"/>
</dbReference>
<evidence type="ECO:0000256" key="2">
    <source>
        <dbReference type="ARBA" id="ARBA00022771"/>
    </source>
</evidence>
<feature type="domain" description="RING-CH-type" evidence="6">
    <location>
        <begin position="185"/>
        <end position="255"/>
    </location>
</feature>
<dbReference type="PROSITE" id="PS51292">
    <property type="entry name" value="ZF_RING_CH"/>
    <property type="match status" value="1"/>
</dbReference>
<dbReference type="AlphaFoldDB" id="A0AAD7U6Y4"/>
<evidence type="ECO:0000313" key="7">
    <source>
        <dbReference type="EMBL" id="KAJ8598402.1"/>
    </source>
</evidence>
<dbReference type="Pfam" id="PF13374">
    <property type="entry name" value="TPR_10"/>
    <property type="match status" value="1"/>
</dbReference>
<dbReference type="SUPFAM" id="SSF48452">
    <property type="entry name" value="TPR-like"/>
    <property type="match status" value="1"/>
</dbReference>
<dbReference type="Gene3D" id="6.10.140.2220">
    <property type="match status" value="1"/>
</dbReference>
<dbReference type="Gene3D" id="1.25.40.10">
    <property type="entry name" value="Tetratricopeptide repeat domain"/>
    <property type="match status" value="1"/>
</dbReference>
<reference evidence="7" key="1">
    <citation type="submission" date="2023-01" db="EMBL/GenBank/DDBJ databases">
        <title>Metagenome sequencing of chrysophaentin producing Chrysophaeum taylorii.</title>
        <authorList>
            <person name="Davison J."/>
            <person name="Bewley C."/>
        </authorList>
    </citation>
    <scope>NUCLEOTIDE SEQUENCE</scope>
    <source>
        <strain evidence="7">NIES-1699</strain>
    </source>
</reference>
<name>A0AAD7U6Y4_9STRA</name>
<evidence type="ECO:0000256" key="1">
    <source>
        <dbReference type="ARBA" id="ARBA00022723"/>
    </source>
</evidence>
<dbReference type="PROSITE" id="PS50865">
    <property type="entry name" value="ZF_MYND_2"/>
    <property type="match status" value="1"/>
</dbReference>
<dbReference type="SUPFAM" id="SSF57850">
    <property type="entry name" value="RING/U-box"/>
    <property type="match status" value="1"/>
</dbReference>
<keyword evidence="2 4" id="KW-0863">Zinc-finger</keyword>
<evidence type="ECO:0000313" key="8">
    <source>
        <dbReference type="Proteomes" id="UP001230188"/>
    </source>
</evidence>
<dbReference type="InterPro" id="IPR011016">
    <property type="entry name" value="Znf_RING-CH"/>
</dbReference>
<evidence type="ECO:0000259" key="6">
    <source>
        <dbReference type="PROSITE" id="PS51292"/>
    </source>
</evidence>
<sequence length="488" mass="54502">MDAETLGVLQEMKEKPEVLRSVGIDPSRLTDPVYFEKLVHKVEASLDVSAKDHLAAVGPMDVRRERLVAKQKAGIFPEKRCVSCGGWAVVRCRRATCREPGPSQNRCDICYDVAKFRCSKCRGLWFCGRECFLICWKKKMHKHWCSELSKLKKDEVAALGDPGNMVDDALERVLLRVRGGDDSSSEAPADARCWICLCNDGRLLSGCGCRGSAGWVHLECLSRHAATRCDENKSDEHAMCAWKTCITCGIQFVGELQAGMARDCWRYYARKSLASDPDPIATFLDFVGNARDISETLQMAGEPATAILMLRSIQHTWRKLFPNASRTQFDVNLVFSTVRSYKRAGAHASSIGLLYDILPLARSLDPLYSIQVLQLLADSLEKLEDITPAVAYSKESYDIALGRYGRNDPFVCSVVSNYAELLANVGKLRDARRLFEENLPIQRRLVGSDHPDTRRTQSQLDILGAAAADALKDPALERMAEIRFDDIN</sequence>
<dbReference type="PROSITE" id="PS01360">
    <property type="entry name" value="ZF_MYND_1"/>
    <property type="match status" value="1"/>
</dbReference>
<proteinExistence type="predicted"/>
<dbReference type="Gene3D" id="3.30.40.10">
    <property type="entry name" value="Zinc/RING finger domain, C3HC4 (zinc finger)"/>
    <property type="match status" value="1"/>
</dbReference>
<dbReference type="InterPro" id="IPR002893">
    <property type="entry name" value="Znf_MYND"/>
</dbReference>
<evidence type="ECO:0000256" key="4">
    <source>
        <dbReference type="PROSITE-ProRule" id="PRU00134"/>
    </source>
</evidence>
<feature type="domain" description="MYND-type" evidence="5">
    <location>
        <begin position="107"/>
        <end position="145"/>
    </location>
</feature>
<evidence type="ECO:0008006" key="9">
    <source>
        <dbReference type="Google" id="ProtNLM"/>
    </source>
</evidence>
<keyword evidence="3" id="KW-0862">Zinc</keyword>
<dbReference type="Gene3D" id="1.10.220.160">
    <property type="match status" value="1"/>
</dbReference>
<dbReference type="EMBL" id="JAQMWT010000675">
    <property type="protein sequence ID" value="KAJ8598402.1"/>
    <property type="molecule type" value="Genomic_DNA"/>
</dbReference>